<dbReference type="AlphaFoldDB" id="A0A9N9JYW1"/>
<comment type="caution">
    <text evidence="1">The sequence shown here is derived from an EMBL/GenBank/DDBJ whole genome shotgun (WGS) entry which is preliminary data.</text>
</comment>
<sequence length="157" mass="17936">EKWLNSEISNPSSKCYRAVTYPELDQALKEFVLIYQNKTILSDAFLVKKAKHTKILFADTNTNLQDLSDDISQTMNSELDDFSDILEALHPHLTYSMQVEEFLVANLTTNDSEEMDNDSNEISIININTAMASLETVCTFLLQQDNNTNEYIKTARK</sequence>
<accession>A0A9N9JYW1</accession>
<proteinExistence type="predicted"/>
<dbReference type="EMBL" id="CAJVPY010033216">
    <property type="protein sequence ID" value="CAG8798688.1"/>
    <property type="molecule type" value="Genomic_DNA"/>
</dbReference>
<evidence type="ECO:0000313" key="1">
    <source>
        <dbReference type="EMBL" id="CAG8798688.1"/>
    </source>
</evidence>
<organism evidence="1 2">
    <name type="scientific">Dentiscutata erythropus</name>
    <dbReference type="NCBI Taxonomy" id="1348616"/>
    <lineage>
        <taxon>Eukaryota</taxon>
        <taxon>Fungi</taxon>
        <taxon>Fungi incertae sedis</taxon>
        <taxon>Mucoromycota</taxon>
        <taxon>Glomeromycotina</taxon>
        <taxon>Glomeromycetes</taxon>
        <taxon>Diversisporales</taxon>
        <taxon>Gigasporaceae</taxon>
        <taxon>Dentiscutata</taxon>
    </lineage>
</organism>
<dbReference type="Proteomes" id="UP000789405">
    <property type="component" value="Unassembled WGS sequence"/>
</dbReference>
<feature type="non-terminal residue" evidence="1">
    <location>
        <position position="1"/>
    </location>
</feature>
<keyword evidence="2" id="KW-1185">Reference proteome</keyword>
<dbReference type="OrthoDB" id="10518485at2759"/>
<protein>
    <submittedName>
        <fullName evidence="1">14735_t:CDS:1</fullName>
    </submittedName>
</protein>
<gene>
    <name evidence="1" type="ORF">DERYTH_LOCUS22923</name>
</gene>
<reference evidence="1" key="1">
    <citation type="submission" date="2021-06" db="EMBL/GenBank/DDBJ databases">
        <authorList>
            <person name="Kallberg Y."/>
            <person name="Tangrot J."/>
            <person name="Rosling A."/>
        </authorList>
    </citation>
    <scope>NUCLEOTIDE SEQUENCE</scope>
    <source>
        <strain evidence="1">MA453B</strain>
    </source>
</reference>
<name>A0A9N9JYW1_9GLOM</name>
<feature type="non-terminal residue" evidence="1">
    <location>
        <position position="157"/>
    </location>
</feature>
<evidence type="ECO:0000313" key="2">
    <source>
        <dbReference type="Proteomes" id="UP000789405"/>
    </source>
</evidence>